<reference evidence="1 2" key="1">
    <citation type="journal article" date="2019" name="Commun. Biol.">
        <title>The bagworm genome reveals a unique fibroin gene that provides high tensile strength.</title>
        <authorList>
            <person name="Kono N."/>
            <person name="Nakamura H."/>
            <person name="Ohtoshi R."/>
            <person name="Tomita M."/>
            <person name="Numata K."/>
            <person name="Arakawa K."/>
        </authorList>
    </citation>
    <scope>NUCLEOTIDE SEQUENCE [LARGE SCALE GENOMIC DNA]</scope>
</reference>
<name>A0A4C1SL62_EUMVA</name>
<organism evidence="1 2">
    <name type="scientific">Eumeta variegata</name>
    <name type="common">Bagworm moth</name>
    <name type="synonym">Eumeta japonica</name>
    <dbReference type="NCBI Taxonomy" id="151549"/>
    <lineage>
        <taxon>Eukaryota</taxon>
        <taxon>Metazoa</taxon>
        <taxon>Ecdysozoa</taxon>
        <taxon>Arthropoda</taxon>
        <taxon>Hexapoda</taxon>
        <taxon>Insecta</taxon>
        <taxon>Pterygota</taxon>
        <taxon>Neoptera</taxon>
        <taxon>Endopterygota</taxon>
        <taxon>Lepidoptera</taxon>
        <taxon>Glossata</taxon>
        <taxon>Ditrysia</taxon>
        <taxon>Tineoidea</taxon>
        <taxon>Psychidae</taxon>
        <taxon>Oiketicinae</taxon>
        <taxon>Eumeta</taxon>
    </lineage>
</organism>
<accession>A0A4C1SL62</accession>
<evidence type="ECO:0000313" key="1">
    <source>
        <dbReference type="EMBL" id="GBP02704.1"/>
    </source>
</evidence>
<gene>
    <name evidence="1" type="ORF">EVAR_71861_1</name>
</gene>
<dbReference type="Proteomes" id="UP000299102">
    <property type="component" value="Unassembled WGS sequence"/>
</dbReference>
<evidence type="ECO:0000313" key="2">
    <source>
        <dbReference type="Proteomes" id="UP000299102"/>
    </source>
</evidence>
<dbReference type="EMBL" id="BGZK01003575">
    <property type="protein sequence ID" value="GBP02704.1"/>
    <property type="molecule type" value="Genomic_DNA"/>
</dbReference>
<protein>
    <submittedName>
        <fullName evidence="1">Uncharacterized protein</fullName>
    </submittedName>
</protein>
<proteinExistence type="predicted"/>
<comment type="caution">
    <text evidence="1">The sequence shown here is derived from an EMBL/GenBank/DDBJ whole genome shotgun (WGS) entry which is preliminary data.</text>
</comment>
<keyword evidence="2" id="KW-1185">Reference proteome</keyword>
<dbReference type="AlphaFoldDB" id="A0A4C1SL62"/>
<sequence length="107" mass="12417">MRLLKLAVTVLDYPIKILREQRLFLITLSVLRRSRTPMIYPLSFTVSKLKPLLETQKKSIVFAIIRLLSVICKFNASHNDEAVFLFYATEALNAAIKRCVINSYYNH</sequence>